<feature type="region of interest" description="Disordered" evidence="1">
    <location>
        <begin position="299"/>
        <end position="404"/>
    </location>
</feature>
<feature type="non-terminal residue" evidence="2">
    <location>
        <position position="1"/>
    </location>
</feature>
<feature type="compositionally biased region" description="Basic residues" evidence="1">
    <location>
        <begin position="95"/>
        <end position="106"/>
    </location>
</feature>
<dbReference type="GO" id="GO:0004450">
    <property type="term" value="F:isocitrate dehydrogenase (NADP+) activity"/>
    <property type="evidence" value="ECO:0007669"/>
    <property type="project" value="UniProtKB-EC"/>
</dbReference>
<feature type="compositionally biased region" description="Basic residues" evidence="1">
    <location>
        <begin position="339"/>
        <end position="357"/>
    </location>
</feature>
<feature type="compositionally biased region" description="Basic residues" evidence="1">
    <location>
        <begin position="60"/>
        <end position="70"/>
    </location>
</feature>
<name>A0A6J4IQ73_9PROT</name>
<feature type="non-terminal residue" evidence="2">
    <location>
        <position position="404"/>
    </location>
</feature>
<feature type="compositionally biased region" description="Basic and acidic residues" evidence="1">
    <location>
        <begin position="7"/>
        <end position="21"/>
    </location>
</feature>
<evidence type="ECO:0000256" key="1">
    <source>
        <dbReference type="SAM" id="MobiDB-lite"/>
    </source>
</evidence>
<feature type="compositionally biased region" description="Basic residues" evidence="1">
    <location>
        <begin position="172"/>
        <end position="186"/>
    </location>
</feature>
<proteinExistence type="predicted"/>
<protein>
    <submittedName>
        <fullName evidence="2">Isocitrate dehydrogenase [NADP]</fullName>
        <ecNumber evidence="2">1.1.1.42</ecNumber>
    </submittedName>
</protein>
<feature type="compositionally biased region" description="Basic and acidic residues" evidence="1">
    <location>
        <begin position="392"/>
        <end position="404"/>
    </location>
</feature>
<feature type="region of interest" description="Disordered" evidence="1">
    <location>
        <begin position="121"/>
        <end position="186"/>
    </location>
</feature>
<dbReference type="EC" id="1.1.1.42" evidence="2"/>
<dbReference type="EMBL" id="CADCTL010000169">
    <property type="protein sequence ID" value="CAA9257046.1"/>
    <property type="molecule type" value="Genomic_DNA"/>
</dbReference>
<dbReference type="AlphaFoldDB" id="A0A6J4IQ73"/>
<reference evidence="2" key="1">
    <citation type="submission" date="2020-02" db="EMBL/GenBank/DDBJ databases">
        <authorList>
            <person name="Meier V. D."/>
        </authorList>
    </citation>
    <scope>NUCLEOTIDE SEQUENCE</scope>
    <source>
        <strain evidence="2">AVDCRST_MAG04</strain>
    </source>
</reference>
<sequence>GQDQGEDPGRRTRRGRDDPHHLGVHQGQADPALPRHRPEVLRPRHRVPRPDGRPGDRGFRQRHQAVRRRREVRDHHAGRGAGEGVRAEAHVAQPQRHHPQHPGRHHLPRAHHLLQRAAPGAALVQADRGRPPRLRRHLPRGRDEDLRPRQADAPVPARRRRRARGAGGVQLPRRRRGDGHAQHPRLHRGLRARLLQLRPGPQLSRVPVHQEHDPQGLRRHVQGRVPAHLRRRLQSRVREARPGLRAPPDRRHGGRRAEVGRRIRLGLQELRRRRAERHRGPGLRLARPDDLRAALARRQHGGVGGGARHRHPPLPRAPERPRNQHQSHRLHLRLDARARLPRPIRWHAGRHRLRRHAGAGLHRDGGERRHDQGPRRPDQQGPALAQHPGLPGEDRREPAEGDAL</sequence>
<feature type="compositionally biased region" description="Basic and acidic residues" evidence="1">
    <location>
        <begin position="36"/>
        <end position="59"/>
    </location>
</feature>
<gene>
    <name evidence="2" type="ORF">AVDCRST_MAG04-2367</name>
</gene>
<keyword evidence="2" id="KW-0560">Oxidoreductase</keyword>
<feature type="compositionally biased region" description="Basic and acidic residues" evidence="1">
    <location>
        <begin position="140"/>
        <end position="150"/>
    </location>
</feature>
<feature type="region of interest" description="Disordered" evidence="1">
    <location>
        <begin position="1"/>
        <end position="106"/>
    </location>
</feature>
<feature type="compositionally biased region" description="Basic and acidic residues" evidence="1">
    <location>
        <begin position="361"/>
        <end position="378"/>
    </location>
</feature>
<organism evidence="2">
    <name type="scientific">uncultured Acetobacteraceae bacterium</name>
    <dbReference type="NCBI Taxonomy" id="169975"/>
    <lineage>
        <taxon>Bacteria</taxon>
        <taxon>Pseudomonadati</taxon>
        <taxon>Pseudomonadota</taxon>
        <taxon>Alphaproteobacteria</taxon>
        <taxon>Acetobacterales</taxon>
        <taxon>Acetobacteraceae</taxon>
        <taxon>environmental samples</taxon>
    </lineage>
</organism>
<accession>A0A6J4IQ73</accession>
<evidence type="ECO:0000313" key="2">
    <source>
        <dbReference type="EMBL" id="CAA9257046.1"/>
    </source>
</evidence>